<dbReference type="InterPro" id="IPR036724">
    <property type="entry name" value="Cobalamin-bd_sf"/>
</dbReference>
<feature type="domain" description="Methylmalonyl-CoA mutase alpha/beta chain catalytic" evidence="6">
    <location>
        <begin position="114"/>
        <end position="463"/>
    </location>
</feature>
<evidence type="ECO:0000256" key="3">
    <source>
        <dbReference type="ARBA" id="ARBA00022628"/>
    </source>
</evidence>
<dbReference type="SUPFAM" id="SSF51703">
    <property type="entry name" value="Cobalamin (vitamin B12)-dependent enzymes"/>
    <property type="match status" value="1"/>
</dbReference>
<organism evidence="7 8">
    <name type="scientific">Alsobacter metallidurans</name>
    <dbReference type="NCBI Taxonomy" id="340221"/>
    <lineage>
        <taxon>Bacteria</taxon>
        <taxon>Pseudomonadati</taxon>
        <taxon>Pseudomonadota</taxon>
        <taxon>Alphaproteobacteria</taxon>
        <taxon>Hyphomicrobiales</taxon>
        <taxon>Alsobacteraceae</taxon>
        <taxon>Alsobacter</taxon>
    </lineage>
</organism>
<keyword evidence="8" id="KW-1185">Reference proteome</keyword>
<dbReference type="CDD" id="cd03677">
    <property type="entry name" value="MM_CoA_mutase_beta"/>
    <property type="match status" value="1"/>
</dbReference>
<evidence type="ECO:0000256" key="2">
    <source>
        <dbReference type="ARBA" id="ARBA00008465"/>
    </source>
</evidence>
<dbReference type="PANTHER" id="PTHR48101:SF4">
    <property type="entry name" value="METHYLMALONYL-COA MUTASE, MITOCHONDRIAL"/>
    <property type="match status" value="1"/>
</dbReference>
<comment type="similarity">
    <text evidence="2">Belongs to the methylmalonyl-CoA mutase family.</text>
</comment>
<reference evidence="7" key="2">
    <citation type="submission" date="2020-09" db="EMBL/GenBank/DDBJ databases">
        <authorList>
            <person name="Sun Q."/>
            <person name="Zhou Y."/>
        </authorList>
    </citation>
    <scope>NUCLEOTIDE SEQUENCE</scope>
    <source>
        <strain evidence="7">CGMCC 1.12214</strain>
    </source>
</reference>
<evidence type="ECO:0000313" key="7">
    <source>
        <dbReference type="EMBL" id="GGH13630.1"/>
    </source>
</evidence>
<dbReference type="InterPro" id="IPR016176">
    <property type="entry name" value="Cbl-dep_enz_cat"/>
</dbReference>
<evidence type="ECO:0000256" key="4">
    <source>
        <dbReference type="ARBA" id="ARBA00023235"/>
    </source>
</evidence>
<proteinExistence type="inferred from homology"/>
<dbReference type="GO" id="GO:0019678">
    <property type="term" value="P:propionate metabolic process, methylmalonyl pathway"/>
    <property type="evidence" value="ECO:0007669"/>
    <property type="project" value="TreeGrafter"/>
</dbReference>
<keyword evidence="3" id="KW-0846">Cobalamin</keyword>
<dbReference type="AlphaFoldDB" id="A0A917MH04"/>
<dbReference type="PANTHER" id="PTHR48101">
    <property type="entry name" value="METHYLMALONYL-COA MUTASE, MITOCHONDRIAL-RELATED"/>
    <property type="match status" value="1"/>
</dbReference>
<dbReference type="GO" id="GO:0046872">
    <property type="term" value="F:metal ion binding"/>
    <property type="evidence" value="ECO:0007669"/>
    <property type="project" value="InterPro"/>
</dbReference>
<sequence>MTQPFVSSFPIPTREQWTSLVDAVLKGKDFERTLVGRTYDGLRIEPLYGKAEGVAPIAGRAPGAGWNVLQRVDNPEVGQAHAQAMRDLEGGATGLQLVFAGAQGAHGFGLPDGSRETVAAALDGVMLDAIHLEIDLSFACKDASEAIAALVEARGLQPSEVSIAFGYDPMGQMLMLGGLPVAWPQLAGMFAGMTRSLADRGFKGPIAAADGRIVHAAGGSEAQELAYAMASALTYWRALEAGGFDLDAARGLIGFRLAADADQFLTIAKFRALRRLWARVEAASGLAPRPIRIHAETAWRMMTRRDPWVNLLRQTVAVFAAGVGGADSISVLPFTQALGLPDAFARRVARNTQLVLLEESNLARVADPAAGAGGLEALTDELCGAAWGLLQELEKAGGLPAALEAGLLQEKVAATRAEREKAAARRKDAITGVSEFPDVREKPVDVLAPAPAVVAAPMFSGVEPLPAWRPAEPFEALRDAADAMRASGGQPSVFLANLGPISAFTARATFSKNLFEAGGIAAVSNDGFARADGATDLDALAAAFRASGAPLACLCASDDIYGREAAEAARALAGAGARRVYLAGRPGEMEAALAAAGVGGFVFAGMDVVAALRDAQAALG</sequence>
<dbReference type="GO" id="GO:0004494">
    <property type="term" value="F:methylmalonyl-CoA mutase activity"/>
    <property type="evidence" value="ECO:0007669"/>
    <property type="project" value="UniProtKB-EC"/>
</dbReference>
<comment type="cofactor">
    <cofactor evidence="1">
        <name>adenosylcob(III)alamin</name>
        <dbReference type="ChEBI" id="CHEBI:18408"/>
    </cofactor>
</comment>
<dbReference type="Pfam" id="PF01642">
    <property type="entry name" value="MM_CoA_mutase"/>
    <property type="match status" value="1"/>
</dbReference>
<evidence type="ECO:0000259" key="6">
    <source>
        <dbReference type="Pfam" id="PF01642"/>
    </source>
</evidence>
<dbReference type="GO" id="GO:0031419">
    <property type="term" value="F:cobalamin binding"/>
    <property type="evidence" value="ECO:0007669"/>
    <property type="project" value="UniProtKB-KW"/>
</dbReference>
<evidence type="ECO:0000313" key="8">
    <source>
        <dbReference type="Proteomes" id="UP000603912"/>
    </source>
</evidence>
<dbReference type="SUPFAM" id="SSF52242">
    <property type="entry name" value="Cobalamin (vitamin B12)-binding domain"/>
    <property type="match status" value="1"/>
</dbReference>
<gene>
    <name evidence="7" type="primary">mutA</name>
    <name evidence="7" type="ORF">GCM10007036_12360</name>
</gene>
<reference evidence="7" key="1">
    <citation type="journal article" date="2014" name="Int. J. Syst. Evol. Microbiol.">
        <title>Complete genome sequence of Corynebacterium casei LMG S-19264T (=DSM 44701T), isolated from a smear-ripened cheese.</title>
        <authorList>
            <consortium name="US DOE Joint Genome Institute (JGI-PGF)"/>
            <person name="Walter F."/>
            <person name="Albersmeier A."/>
            <person name="Kalinowski J."/>
            <person name="Ruckert C."/>
        </authorList>
    </citation>
    <scope>NUCLEOTIDE SEQUENCE</scope>
    <source>
        <strain evidence="7">CGMCC 1.12214</strain>
    </source>
</reference>
<evidence type="ECO:0000256" key="5">
    <source>
        <dbReference type="ARBA" id="ARBA00023285"/>
    </source>
</evidence>
<keyword evidence="4" id="KW-0413">Isomerase</keyword>
<dbReference type="GO" id="GO:0005737">
    <property type="term" value="C:cytoplasm"/>
    <property type="evidence" value="ECO:0007669"/>
    <property type="project" value="TreeGrafter"/>
</dbReference>
<dbReference type="InterPro" id="IPR006099">
    <property type="entry name" value="MeMalonylCoA_mutase_a/b_cat"/>
</dbReference>
<dbReference type="Gene3D" id="3.20.20.240">
    <property type="entry name" value="Methylmalonyl-CoA mutase"/>
    <property type="match status" value="1"/>
</dbReference>
<evidence type="ECO:0000256" key="1">
    <source>
        <dbReference type="ARBA" id="ARBA00001922"/>
    </source>
</evidence>
<protein>
    <submittedName>
        <fullName evidence="7">Methylmalonyl-CoA mutase</fullName>
    </submittedName>
</protein>
<dbReference type="RefSeq" id="WP_244643598.1">
    <property type="nucleotide sequence ID" value="NZ_BMES01000001.1"/>
</dbReference>
<comment type="caution">
    <text evidence="7">The sequence shown here is derived from an EMBL/GenBank/DDBJ whole genome shotgun (WGS) entry which is preliminary data.</text>
</comment>
<name>A0A917MH04_9HYPH</name>
<dbReference type="EMBL" id="BMES01000001">
    <property type="protein sequence ID" value="GGH13630.1"/>
    <property type="molecule type" value="Genomic_DNA"/>
</dbReference>
<dbReference type="Proteomes" id="UP000603912">
    <property type="component" value="Unassembled WGS sequence"/>
</dbReference>
<accession>A0A917MH04</accession>
<keyword evidence="5" id="KW-0170">Cobalt</keyword>
<dbReference type="Gene3D" id="3.40.50.280">
    <property type="entry name" value="Cobalamin-binding domain"/>
    <property type="match status" value="1"/>
</dbReference>